<keyword evidence="1" id="KW-0812">Transmembrane</keyword>
<dbReference type="EMBL" id="HACA01027528">
    <property type="protein sequence ID" value="CDW44889.1"/>
    <property type="molecule type" value="Transcribed_RNA"/>
</dbReference>
<feature type="transmembrane region" description="Helical" evidence="1">
    <location>
        <begin position="6"/>
        <end position="29"/>
    </location>
</feature>
<protein>
    <submittedName>
        <fullName evidence="2">Uncharacterized protein</fullName>
    </submittedName>
</protein>
<reference evidence="2" key="1">
    <citation type="submission" date="2014-05" db="EMBL/GenBank/DDBJ databases">
        <authorList>
            <person name="Chronopoulou M."/>
        </authorList>
    </citation>
    <scope>NUCLEOTIDE SEQUENCE</scope>
    <source>
        <tissue evidence="2">Whole organism</tissue>
    </source>
</reference>
<dbReference type="AlphaFoldDB" id="A0A0K2V327"/>
<sequence>MFAQKVLIPLFWFHYVFFKMSGVVTLFFLQMTPRIARYRPCVETTTSQMT</sequence>
<accession>A0A0K2V327</accession>
<keyword evidence="1" id="KW-0472">Membrane</keyword>
<name>A0A0K2V327_LEPSM</name>
<proteinExistence type="predicted"/>
<evidence type="ECO:0000313" key="2">
    <source>
        <dbReference type="EMBL" id="CDW44889.1"/>
    </source>
</evidence>
<evidence type="ECO:0000256" key="1">
    <source>
        <dbReference type="SAM" id="Phobius"/>
    </source>
</evidence>
<keyword evidence="1" id="KW-1133">Transmembrane helix</keyword>
<organism evidence="2">
    <name type="scientific">Lepeophtheirus salmonis</name>
    <name type="common">Salmon louse</name>
    <name type="synonym">Caligus salmonis</name>
    <dbReference type="NCBI Taxonomy" id="72036"/>
    <lineage>
        <taxon>Eukaryota</taxon>
        <taxon>Metazoa</taxon>
        <taxon>Ecdysozoa</taxon>
        <taxon>Arthropoda</taxon>
        <taxon>Crustacea</taxon>
        <taxon>Multicrustacea</taxon>
        <taxon>Hexanauplia</taxon>
        <taxon>Copepoda</taxon>
        <taxon>Siphonostomatoida</taxon>
        <taxon>Caligidae</taxon>
        <taxon>Lepeophtheirus</taxon>
    </lineage>
</organism>